<dbReference type="SUPFAM" id="SSF48452">
    <property type="entry name" value="TPR-like"/>
    <property type="match status" value="2"/>
</dbReference>
<dbReference type="PANTHER" id="PTHR23082">
    <property type="entry name" value="TRANSCRIPTION INITIATION FACTOR IIIC TFIIIC , POLYPEPTIDE 3-RELATED"/>
    <property type="match status" value="1"/>
</dbReference>
<proteinExistence type="predicted"/>
<dbReference type="PROSITE" id="PS50005">
    <property type="entry name" value="TPR"/>
    <property type="match status" value="1"/>
</dbReference>
<dbReference type="PANTHER" id="PTHR23082:SF0">
    <property type="entry name" value="GENERAL TRANSCRIPTION FACTOR 3C POLYPEPTIDE 3"/>
    <property type="match status" value="1"/>
</dbReference>
<dbReference type="InterPro" id="IPR019734">
    <property type="entry name" value="TPR_rpt"/>
</dbReference>
<dbReference type="InterPro" id="IPR011990">
    <property type="entry name" value="TPR-like_helical_dom_sf"/>
</dbReference>
<feature type="repeat" description="TPR" evidence="1">
    <location>
        <begin position="675"/>
        <end position="708"/>
    </location>
</feature>
<name>A0ABN7SK22_OIKDI</name>
<protein>
    <submittedName>
        <fullName evidence="2">Oidioi.mRNA.OKI2018_I69.chr1.g500.t1.cds</fullName>
    </submittedName>
</protein>
<evidence type="ECO:0000256" key="1">
    <source>
        <dbReference type="PROSITE-ProRule" id="PRU00339"/>
    </source>
</evidence>
<reference evidence="2 3" key="1">
    <citation type="submission" date="2021-04" db="EMBL/GenBank/DDBJ databases">
        <authorList>
            <person name="Bliznina A."/>
        </authorList>
    </citation>
    <scope>NUCLEOTIDE SEQUENCE [LARGE SCALE GENOMIC DNA]</scope>
</reference>
<evidence type="ECO:0000313" key="3">
    <source>
        <dbReference type="Proteomes" id="UP001158576"/>
    </source>
</evidence>
<sequence>MMKTEPEAAEEGDVVYNLLSAFQLPTQLGVDSGKTTFAKISRESRLNKKLSAHDKGLMGTANQMFAQNKIDEAVSLSLEIIRTCPGAAEPYQLLSEIMHEKGFQEHGFKMGLFAAHLDSATPAERWIALADDSTRILGQSEEVTKLRIACYRNAYNKTHDGYIKWKIGDLYCSLKLWSAALQAYKMSLRYFPGEQGSEALNKARRFARQIYAICRSLSDEESSLRMKSDALAMLLGTIQSYEEQVSDEDINYAADLLLDLERYQECKDLMEKFCGFEDFCPPNERRFDLTSKMGLCMIAMDDEGDRCQSYLRSFINEKEDIEKYGDLWFRVAEMYLAAFHKFGEENNRMQYLENALRLTNRLLHTEEWAHLLVLVRHADILENLGHHYEAIEALKQLADISEEHRIPARARIMKLEEQMSMVPMMAHLENDQPLDILNFFNDLESAKKVKVDFVFEQMKKWTDLVDEQTDKYEKRRYLRCVADLGLFIMTHGFRISFEPDRVHLYKSSEIAVGLPFNHPGRYILVDMKNNPDQIFPRQKVEKIEAELEDVRLAWLGWYRLFREVLGVLLEIGRFKEAILLAEQALKVRIDTASRQTEHSYRREMQSIVLAIAISSKQYDRCYKQLTEWLRKSLKDDNLAMQHHWNLFNFTINNSIDVRHQKFVVRQRFNSKAPDPTLWTMLGHVTRETRSYYHAADAYTEALKLKPDCPFLHLNLATIYAHIASQRFTTNRHTAATQVIGFLSSYSKLRGLDKFPQEIHYNRARILHQLGMYGLAAIEYKKVINSPVTCPENDQETDKFDLTKEAVFNLSLIYRQSGNKDLAYSIISKYCRL</sequence>
<dbReference type="EMBL" id="OU015566">
    <property type="protein sequence ID" value="CAG5102859.1"/>
    <property type="molecule type" value="Genomic_DNA"/>
</dbReference>
<dbReference type="Gene3D" id="1.25.40.10">
    <property type="entry name" value="Tetratricopeptide repeat domain"/>
    <property type="match status" value="2"/>
</dbReference>
<gene>
    <name evidence="2" type="ORF">OKIOD_LOCUS9265</name>
</gene>
<accession>A0ABN7SK22</accession>
<keyword evidence="1" id="KW-0802">TPR repeat</keyword>
<dbReference type="SMART" id="SM00028">
    <property type="entry name" value="TPR"/>
    <property type="match status" value="4"/>
</dbReference>
<keyword evidence="3" id="KW-1185">Reference proteome</keyword>
<organism evidence="2 3">
    <name type="scientific">Oikopleura dioica</name>
    <name type="common">Tunicate</name>
    <dbReference type="NCBI Taxonomy" id="34765"/>
    <lineage>
        <taxon>Eukaryota</taxon>
        <taxon>Metazoa</taxon>
        <taxon>Chordata</taxon>
        <taxon>Tunicata</taxon>
        <taxon>Appendicularia</taxon>
        <taxon>Copelata</taxon>
        <taxon>Oikopleuridae</taxon>
        <taxon>Oikopleura</taxon>
    </lineage>
</organism>
<dbReference type="Pfam" id="PF13181">
    <property type="entry name" value="TPR_8"/>
    <property type="match status" value="2"/>
</dbReference>
<dbReference type="Proteomes" id="UP001158576">
    <property type="component" value="Chromosome 1"/>
</dbReference>
<evidence type="ECO:0000313" key="2">
    <source>
        <dbReference type="EMBL" id="CAG5102859.1"/>
    </source>
</evidence>
<dbReference type="InterPro" id="IPR039340">
    <property type="entry name" value="Tfc4/TFIIIC-102/Sfc4"/>
</dbReference>